<dbReference type="NCBIfam" id="TIGR00254">
    <property type="entry name" value="GGDEF"/>
    <property type="match status" value="1"/>
</dbReference>
<organism evidence="1 2">
    <name type="scientific">Burkholderia ubonensis</name>
    <dbReference type="NCBI Taxonomy" id="101571"/>
    <lineage>
        <taxon>Bacteria</taxon>
        <taxon>Pseudomonadati</taxon>
        <taxon>Pseudomonadota</taxon>
        <taxon>Betaproteobacteria</taxon>
        <taxon>Burkholderiales</taxon>
        <taxon>Burkholderiaceae</taxon>
        <taxon>Burkholderia</taxon>
        <taxon>Burkholderia cepacia complex</taxon>
    </lineage>
</organism>
<evidence type="ECO:0000313" key="2">
    <source>
        <dbReference type="Proteomes" id="UP000065521"/>
    </source>
</evidence>
<dbReference type="InterPro" id="IPR029787">
    <property type="entry name" value="Nucleotide_cyclase"/>
</dbReference>
<dbReference type="InterPro" id="IPR013767">
    <property type="entry name" value="PAS_fold"/>
</dbReference>
<protein>
    <submittedName>
        <fullName evidence="1">RNase II stability modulator</fullName>
    </submittedName>
</protein>
<proteinExistence type="predicted"/>
<dbReference type="NCBIfam" id="TIGR00229">
    <property type="entry name" value="sensory_box"/>
    <property type="match status" value="1"/>
</dbReference>
<dbReference type="RefSeq" id="WP_059633930.1">
    <property type="nucleotide sequence ID" value="NZ_CP013371.1"/>
</dbReference>
<dbReference type="Gene3D" id="3.30.450.20">
    <property type="entry name" value="PAS domain"/>
    <property type="match status" value="1"/>
</dbReference>
<sequence>MDDENESAVLEAHFGTRSPCWRLGSDSNALELAAVRGLTNVSVALTSGQAARIRALTGVTSHLVLDITLFGDPVSLHLVGKKLTTTEWAGTACAYSDTESVARDLAHGLAFAEQVVSEVNSLVVILDRNGIVQRFNRLCEEVTGRREVDVVGRSAFELFMSEDQGTQSRTNISGFFSSNKPFSVERYINTINGPRLFQFRNKFVQSGSGVDEQFLICSGIDITEERKAQQRLIELANTDVLTGLPNRHAISEQIKTVLAGDPGENLLQVGILFLDLDNFKRVNDHYGHITGDRMLKDVSAIIAGCLPENATLARLGGDEFLVLFSRGTRPLLEATAQVILERLRTPIHLGLMEVYTSCSIGIAMYPQHGDTLETLIRSADTAMYVAKEAGKHTYRVFSVEMNQKVAKYMWLDTNLRKALEEEQFVLHYQPVVDLATGDVHGVEALIRWQSPERGLVSPIEFIQFAEESGLIAPLGRWVMRTAAEQATAWKAKGLETRIAINVSARQLQDLNIVHQFATILDEANLKPGLLDIELTESCFIEDEGAALALMKQFRLLGAEIHLDDFGTGYSSLSQLSRLPLDTIKLDRSFITGIDRNPRSQALVRSVVALARALNFSVVAEGVETRAEADFLKQIDVDQAQGFYFARPMAAQAFEQWLTEKRKFRLIA</sequence>
<dbReference type="CDD" id="cd01949">
    <property type="entry name" value="GGDEF"/>
    <property type="match status" value="1"/>
</dbReference>
<dbReference type="Gene3D" id="3.30.70.270">
    <property type="match status" value="1"/>
</dbReference>
<dbReference type="SMART" id="SM00267">
    <property type="entry name" value="GGDEF"/>
    <property type="match status" value="1"/>
</dbReference>
<gene>
    <name evidence="1" type="ORF">WI38_16305</name>
</gene>
<dbReference type="CDD" id="cd01948">
    <property type="entry name" value="EAL"/>
    <property type="match status" value="1"/>
</dbReference>
<dbReference type="PROSITE" id="PS50887">
    <property type="entry name" value="GGDEF"/>
    <property type="match status" value="1"/>
</dbReference>
<accession>A0A102ICK9</accession>
<dbReference type="CDD" id="cd00130">
    <property type="entry name" value="PAS"/>
    <property type="match status" value="1"/>
</dbReference>
<comment type="caution">
    <text evidence="1">The sequence shown here is derived from an EMBL/GenBank/DDBJ whole genome shotgun (WGS) entry which is preliminary data.</text>
</comment>
<dbReference type="InterPro" id="IPR035965">
    <property type="entry name" value="PAS-like_dom_sf"/>
</dbReference>
<dbReference type="NCBIfam" id="NF007474">
    <property type="entry name" value="PRK10060.1"/>
    <property type="match status" value="1"/>
</dbReference>
<dbReference type="SUPFAM" id="SSF141868">
    <property type="entry name" value="EAL domain-like"/>
    <property type="match status" value="1"/>
</dbReference>
<dbReference type="Pfam" id="PF00563">
    <property type="entry name" value="EAL"/>
    <property type="match status" value="1"/>
</dbReference>
<dbReference type="SUPFAM" id="SSF55073">
    <property type="entry name" value="Nucleotide cyclase"/>
    <property type="match status" value="1"/>
</dbReference>
<evidence type="ECO:0000313" key="1">
    <source>
        <dbReference type="EMBL" id="KUZ89714.1"/>
    </source>
</evidence>
<dbReference type="AlphaFoldDB" id="A0A102ICK9"/>
<dbReference type="PANTHER" id="PTHR44757">
    <property type="entry name" value="DIGUANYLATE CYCLASE DGCP"/>
    <property type="match status" value="1"/>
</dbReference>
<dbReference type="EMBL" id="LOTN01000034">
    <property type="protein sequence ID" value="KUZ89714.1"/>
    <property type="molecule type" value="Genomic_DNA"/>
</dbReference>
<dbReference type="SMART" id="SM00052">
    <property type="entry name" value="EAL"/>
    <property type="match status" value="1"/>
</dbReference>
<dbReference type="SMART" id="SM00091">
    <property type="entry name" value="PAS"/>
    <property type="match status" value="1"/>
</dbReference>
<dbReference type="InterPro" id="IPR035919">
    <property type="entry name" value="EAL_sf"/>
</dbReference>
<dbReference type="InterPro" id="IPR001633">
    <property type="entry name" value="EAL_dom"/>
</dbReference>
<dbReference type="PROSITE" id="PS50883">
    <property type="entry name" value="EAL"/>
    <property type="match status" value="1"/>
</dbReference>
<dbReference type="FunFam" id="3.20.20.450:FF:000001">
    <property type="entry name" value="Cyclic di-GMP phosphodiesterase yahA"/>
    <property type="match status" value="1"/>
</dbReference>
<dbReference type="InterPro" id="IPR052155">
    <property type="entry name" value="Biofilm_reg_signaling"/>
</dbReference>
<dbReference type="Proteomes" id="UP000065521">
    <property type="component" value="Unassembled WGS sequence"/>
</dbReference>
<dbReference type="SUPFAM" id="SSF55785">
    <property type="entry name" value="PYP-like sensor domain (PAS domain)"/>
    <property type="match status" value="1"/>
</dbReference>
<dbReference type="InterPro" id="IPR000160">
    <property type="entry name" value="GGDEF_dom"/>
</dbReference>
<dbReference type="Pfam" id="PF00990">
    <property type="entry name" value="GGDEF"/>
    <property type="match status" value="1"/>
</dbReference>
<dbReference type="GO" id="GO:0006355">
    <property type="term" value="P:regulation of DNA-templated transcription"/>
    <property type="evidence" value="ECO:0007669"/>
    <property type="project" value="InterPro"/>
</dbReference>
<name>A0A102ICK9_9BURK</name>
<dbReference type="InterPro" id="IPR043128">
    <property type="entry name" value="Rev_trsase/Diguanyl_cyclase"/>
</dbReference>
<reference evidence="1 2" key="1">
    <citation type="submission" date="2015-11" db="EMBL/GenBank/DDBJ databases">
        <title>Expanding the genomic diversity of Burkholderia species for the development of highly accurate diagnostics.</title>
        <authorList>
            <person name="Sahl J."/>
            <person name="Keim P."/>
            <person name="Wagner D."/>
        </authorList>
    </citation>
    <scope>NUCLEOTIDE SEQUENCE [LARGE SCALE GENOMIC DNA]</scope>
    <source>
        <strain evidence="1 2">RF32-BP4</strain>
    </source>
</reference>
<dbReference type="InterPro" id="IPR000014">
    <property type="entry name" value="PAS"/>
</dbReference>
<dbReference type="Pfam" id="PF00989">
    <property type="entry name" value="PAS"/>
    <property type="match status" value="1"/>
</dbReference>
<dbReference type="Gene3D" id="3.20.20.450">
    <property type="entry name" value="EAL domain"/>
    <property type="match status" value="1"/>
</dbReference>
<dbReference type="PANTHER" id="PTHR44757:SF11">
    <property type="entry name" value="CYCLIC DI-GMP PHOSPHODIESTERASE PDER"/>
    <property type="match status" value="1"/>
</dbReference>
<dbReference type="PROSITE" id="PS50112">
    <property type="entry name" value="PAS"/>
    <property type="match status" value="1"/>
</dbReference>